<organism evidence="3 4">
    <name type="scientific">Sinanodonta woodiana</name>
    <name type="common">Chinese pond mussel</name>
    <name type="synonym">Anodonta woodiana</name>
    <dbReference type="NCBI Taxonomy" id="1069815"/>
    <lineage>
        <taxon>Eukaryota</taxon>
        <taxon>Metazoa</taxon>
        <taxon>Spiralia</taxon>
        <taxon>Lophotrochozoa</taxon>
        <taxon>Mollusca</taxon>
        <taxon>Bivalvia</taxon>
        <taxon>Autobranchia</taxon>
        <taxon>Heteroconchia</taxon>
        <taxon>Palaeoheterodonta</taxon>
        <taxon>Unionida</taxon>
        <taxon>Unionoidea</taxon>
        <taxon>Unionidae</taxon>
        <taxon>Unioninae</taxon>
        <taxon>Sinanodonta</taxon>
    </lineage>
</organism>
<comment type="caution">
    <text evidence="3">The sequence shown here is derived from an EMBL/GenBank/DDBJ whole genome shotgun (WGS) entry which is preliminary data.</text>
</comment>
<sequence>MGLDYLAQKWMIWYKSLDVNHDGTISIEDVEESRRKFTDLHHLAADQGKQVEQNFEAWWNKYIFRGQTGNISQDEFVNTLKNEYQTNKAKFVQEMTDCFNIFFDVIDTNKDRSISEDEFLIAFKAYGHENVALDSKFFNAYNPVDGLVPLRKIVDSWIQFTTCDDPSKSDVVKSAFETGV</sequence>
<evidence type="ECO:0000313" key="4">
    <source>
        <dbReference type="Proteomes" id="UP001634394"/>
    </source>
</evidence>
<protein>
    <recommendedName>
        <fullName evidence="2">EF-hand domain-containing protein</fullName>
    </recommendedName>
</protein>
<dbReference type="InterPro" id="IPR018247">
    <property type="entry name" value="EF_Hand_1_Ca_BS"/>
</dbReference>
<keyword evidence="1" id="KW-0106">Calcium</keyword>
<name>A0ABD3T6H8_SINWO</name>
<dbReference type="PROSITE" id="PS50222">
    <property type="entry name" value="EF_HAND_2"/>
    <property type="match status" value="2"/>
</dbReference>
<dbReference type="AlphaFoldDB" id="A0ABD3T6H8"/>
<dbReference type="Proteomes" id="UP001634394">
    <property type="component" value="Unassembled WGS sequence"/>
</dbReference>
<dbReference type="SUPFAM" id="SSF47473">
    <property type="entry name" value="EF-hand"/>
    <property type="match status" value="1"/>
</dbReference>
<dbReference type="InterPro" id="IPR011992">
    <property type="entry name" value="EF-hand-dom_pair"/>
</dbReference>
<feature type="domain" description="EF-hand" evidence="2">
    <location>
        <begin position="94"/>
        <end position="129"/>
    </location>
</feature>
<proteinExistence type="predicted"/>
<accession>A0ABD3T6H8</accession>
<reference evidence="3 4" key="1">
    <citation type="submission" date="2024-11" db="EMBL/GenBank/DDBJ databases">
        <title>Chromosome-level genome assembly of the freshwater bivalve Anodonta woodiana.</title>
        <authorList>
            <person name="Chen X."/>
        </authorList>
    </citation>
    <scope>NUCLEOTIDE SEQUENCE [LARGE SCALE GENOMIC DNA]</scope>
    <source>
        <strain evidence="3">MN2024</strain>
        <tissue evidence="3">Gills</tissue>
    </source>
</reference>
<dbReference type="Gene3D" id="1.10.238.10">
    <property type="entry name" value="EF-hand"/>
    <property type="match status" value="1"/>
</dbReference>
<keyword evidence="4" id="KW-1185">Reference proteome</keyword>
<dbReference type="PROSITE" id="PS00018">
    <property type="entry name" value="EF_HAND_1"/>
    <property type="match status" value="2"/>
</dbReference>
<dbReference type="InterPro" id="IPR002048">
    <property type="entry name" value="EF_hand_dom"/>
</dbReference>
<evidence type="ECO:0000256" key="1">
    <source>
        <dbReference type="ARBA" id="ARBA00022837"/>
    </source>
</evidence>
<evidence type="ECO:0000313" key="3">
    <source>
        <dbReference type="EMBL" id="KAL3832320.1"/>
    </source>
</evidence>
<dbReference type="EMBL" id="JBJQND010000019">
    <property type="protein sequence ID" value="KAL3832320.1"/>
    <property type="molecule type" value="Genomic_DNA"/>
</dbReference>
<gene>
    <name evidence="3" type="ORF">ACJMK2_023973</name>
</gene>
<evidence type="ECO:0000259" key="2">
    <source>
        <dbReference type="PROSITE" id="PS50222"/>
    </source>
</evidence>
<feature type="domain" description="EF-hand" evidence="2">
    <location>
        <begin position="5"/>
        <end position="40"/>
    </location>
</feature>